<dbReference type="GO" id="GO:0046872">
    <property type="term" value="F:metal ion binding"/>
    <property type="evidence" value="ECO:0007669"/>
    <property type="project" value="InterPro"/>
</dbReference>
<proteinExistence type="predicted"/>
<dbReference type="Proteomes" id="UP000619265">
    <property type="component" value="Unassembled WGS sequence"/>
</dbReference>
<evidence type="ECO:0000313" key="2">
    <source>
        <dbReference type="Proteomes" id="UP000619265"/>
    </source>
</evidence>
<dbReference type="PANTHER" id="PTHR38160:SF1">
    <property type="entry name" value="ZINC FINGER CCCH DOMAIN-CONTAINING PROTEIN 40"/>
    <property type="match status" value="1"/>
</dbReference>
<dbReference type="PANTHER" id="PTHR38160">
    <property type="entry name" value="ZINC FINGER CCCH DOMAIN-CONTAINING PROTEIN 40"/>
    <property type="match status" value="1"/>
</dbReference>
<gene>
    <name evidence="1" type="ORF">F2P56_001786</name>
</gene>
<sequence>MICRMMLLPARKGCVNWDPSEGAKQADSTRLGHLDDTIRFKKLSRWNLQPVQSNESNEVEALHNGTDSAKSLAKEGKNKRGKTVLTSILNADKMKALDSALVPSTSMAAHVEDEEVEIELDRLEVNEPAATGIGKGPANEIMGVLPFQLPPPPPIRRNGYLLVCHLIIANFLRHYIILISYLDFTPFSSFCFFN</sequence>
<dbReference type="InterPro" id="IPR045868">
    <property type="entry name" value="Znf_C3H13/40"/>
</dbReference>
<protein>
    <submittedName>
        <fullName evidence="1">Uncharacterized protein</fullName>
    </submittedName>
</protein>
<dbReference type="AlphaFoldDB" id="A0A833Y7E5"/>
<organism evidence="1 2">
    <name type="scientific">Juglans regia</name>
    <name type="common">English walnut</name>
    <dbReference type="NCBI Taxonomy" id="51240"/>
    <lineage>
        <taxon>Eukaryota</taxon>
        <taxon>Viridiplantae</taxon>
        <taxon>Streptophyta</taxon>
        <taxon>Embryophyta</taxon>
        <taxon>Tracheophyta</taxon>
        <taxon>Spermatophyta</taxon>
        <taxon>Magnoliopsida</taxon>
        <taxon>eudicotyledons</taxon>
        <taxon>Gunneridae</taxon>
        <taxon>Pentapetalae</taxon>
        <taxon>rosids</taxon>
        <taxon>fabids</taxon>
        <taxon>Fagales</taxon>
        <taxon>Juglandaceae</taxon>
        <taxon>Juglans</taxon>
    </lineage>
</organism>
<reference evidence="1" key="1">
    <citation type="submission" date="2015-10" db="EMBL/GenBank/DDBJ databases">
        <authorList>
            <person name="Martinez-Garcia P.J."/>
            <person name="Crepeau M.W."/>
            <person name="Puiu D."/>
            <person name="Gonzalez-Ibeas D."/>
            <person name="Whalen J."/>
            <person name="Stevens K."/>
            <person name="Paul R."/>
            <person name="Butterfield T."/>
            <person name="Britton M."/>
            <person name="Reagan R."/>
            <person name="Chakraborty S."/>
            <person name="Walawage S.L."/>
            <person name="Vasquez-Gross H.A."/>
            <person name="Cardeno C."/>
            <person name="Famula R."/>
            <person name="Pratt K."/>
            <person name="Kuruganti S."/>
            <person name="Aradhya M.K."/>
            <person name="Leslie C.A."/>
            <person name="Dandekar A.M."/>
            <person name="Salzberg S.L."/>
            <person name="Wegrzyn J.L."/>
            <person name="Langley C.H."/>
            <person name="Neale D.B."/>
        </authorList>
    </citation>
    <scope>NUCLEOTIDE SEQUENCE</scope>
    <source>
        <tissue evidence="1">Leaves</tissue>
    </source>
</reference>
<evidence type="ECO:0000313" key="1">
    <source>
        <dbReference type="EMBL" id="KAF5481103.1"/>
    </source>
</evidence>
<dbReference type="Gramene" id="Jr01_19320_p2">
    <property type="protein sequence ID" value="cds.Jr01_19320_p2"/>
    <property type="gene ID" value="Jr01_19320"/>
</dbReference>
<comment type="caution">
    <text evidence="1">The sequence shown here is derived from an EMBL/GenBank/DDBJ whole genome shotgun (WGS) entry which is preliminary data.</text>
</comment>
<reference evidence="1" key="2">
    <citation type="submission" date="2020-03" db="EMBL/GenBank/DDBJ databases">
        <title>Walnut 2.0.</title>
        <authorList>
            <person name="Marrano A."/>
            <person name="Britton M."/>
            <person name="Zimin A.V."/>
            <person name="Zaini P.A."/>
            <person name="Workman R."/>
            <person name="Puiu D."/>
            <person name="Bianco L."/>
            <person name="Allen B.J."/>
            <person name="Troggio M."/>
            <person name="Leslie C.A."/>
            <person name="Timp W."/>
            <person name="Dendekar A."/>
            <person name="Salzberg S.L."/>
            <person name="Neale D.B."/>
        </authorList>
    </citation>
    <scope>NUCLEOTIDE SEQUENCE</scope>
    <source>
        <tissue evidence="1">Leaves</tissue>
    </source>
</reference>
<accession>A0A833Y7E5</accession>
<name>A0A833Y7E5_JUGRE</name>
<dbReference type="EMBL" id="LIHL02000001">
    <property type="protein sequence ID" value="KAF5481103.1"/>
    <property type="molecule type" value="Genomic_DNA"/>
</dbReference>